<dbReference type="AlphaFoldDB" id="A0AAV6QX25"/>
<name>A0AAV6QX25_SOLSE</name>
<protein>
    <submittedName>
        <fullName evidence="1">Uncharacterized protein</fullName>
    </submittedName>
</protein>
<proteinExistence type="predicted"/>
<comment type="caution">
    <text evidence="1">The sequence shown here is derived from an EMBL/GenBank/DDBJ whole genome shotgun (WGS) entry which is preliminary data.</text>
</comment>
<dbReference type="Proteomes" id="UP000693946">
    <property type="component" value="Linkage Group LG3"/>
</dbReference>
<reference evidence="1 2" key="1">
    <citation type="journal article" date="2021" name="Sci. Rep.">
        <title>Chromosome anchoring in Senegalese sole (Solea senegalensis) reveals sex-associated markers and genome rearrangements in flatfish.</title>
        <authorList>
            <person name="Guerrero-Cozar I."/>
            <person name="Gomez-Garrido J."/>
            <person name="Berbel C."/>
            <person name="Martinez-Blanch J.F."/>
            <person name="Alioto T."/>
            <person name="Claros M.G."/>
            <person name="Gagnaire P.A."/>
            <person name="Manchado M."/>
        </authorList>
    </citation>
    <scope>NUCLEOTIDE SEQUENCE [LARGE SCALE GENOMIC DNA]</scope>
    <source>
        <strain evidence="1">Sse05_10M</strain>
    </source>
</reference>
<organism evidence="1 2">
    <name type="scientific">Solea senegalensis</name>
    <name type="common">Senegalese sole</name>
    <dbReference type="NCBI Taxonomy" id="28829"/>
    <lineage>
        <taxon>Eukaryota</taxon>
        <taxon>Metazoa</taxon>
        <taxon>Chordata</taxon>
        <taxon>Craniata</taxon>
        <taxon>Vertebrata</taxon>
        <taxon>Euteleostomi</taxon>
        <taxon>Actinopterygii</taxon>
        <taxon>Neopterygii</taxon>
        <taxon>Teleostei</taxon>
        <taxon>Neoteleostei</taxon>
        <taxon>Acanthomorphata</taxon>
        <taxon>Carangaria</taxon>
        <taxon>Pleuronectiformes</taxon>
        <taxon>Pleuronectoidei</taxon>
        <taxon>Soleidae</taxon>
        <taxon>Solea</taxon>
    </lineage>
</organism>
<accession>A0AAV6QX25</accession>
<evidence type="ECO:0000313" key="1">
    <source>
        <dbReference type="EMBL" id="KAG7497388.1"/>
    </source>
</evidence>
<gene>
    <name evidence="1" type="ORF">JOB18_036685</name>
</gene>
<dbReference type="EMBL" id="JAGKHQ010000015">
    <property type="protein sequence ID" value="KAG7497388.1"/>
    <property type="molecule type" value="Genomic_DNA"/>
</dbReference>
<evidence type="ECO:0000313" key="2">
    <source>
        <dbReference type="Proteomes" id="UP000693946"/>
    </source>
</evidence>
<keyword evidence="2" id="KW-1185">Reference proteome</keyword>
<sequence>MVTGGCAGTSRGILYVCEHMSFGLAGDTRQPGLSSRAYDKDAASFWISSLPQMSTPTFTPPHPTSFTSATDDRVTFTEYVGSPMGWVSSAQTPRCFVTTRHTVYSGNSWKINATLMNFRVQVLHINNHNKFLPRQQLCADEREVVLGVVGKRVADKS</sequence>